<evidence type="ECO:0000313" key="2">
    <source>
        <dbReference type="EMBL" id="KAK7267032.1"/>
    </source>
</evidence>
<feature type="compositionally biased region" description="Basic and acidic residues" evidence="1">
    <location>
        <begin position="100"/>
        <end position="110"/>
    </location>
</feature>
<feature type="compositionally biased region" description="Basic and acidic residues" evidence="1">
    <location>
        <begin position="223"/>
        <end position="236"/>
    </location>
</feature>
<evidence type="ECO:0000313" key="3">
    <source>
        <dbReference type="Proteomes" id="UP001372338"/>
    </source>
</evidence>
<evidence type="ECO:0000256" key="1">
    <source>
        <dbReference type="SAM" id="MobiDB-lite"/>
    </source>
</evidence>
<feature type="compositionally biased region" description="Basic and acidic residues" evidence="1">
    <location>
        <begin position="136"/>
        <end position="145"/>
    </location>
</feature>
<sequence>MLVRRPPRRINNGFHIKKEDSATNYHGSRFMALNEPTEGVSVDLPNTIENSDSILEDKRKVDTHGPANKKIVRAKNSMAGKNPQQKPKHSTKGPINNQKNKTDVPKHKSIDPPSIPSTVKNDASSSVQSNGSSLAHNDDSHSHRNKNDAVILHRMRLLQKQGHTGLDTITTQVSLPSTEEIEFAQLHRGRISVINPKSIPPDPASNAKGSNGMEVDTPSPPSPKRDVPRNDLHSDNLDLEGQINNMCQ</sequence>
<feature type="compositionally biased region" description="Polar residues" evidence="1">
    <location>
        <begin position="116"/>
        <end position="135"/>
    </location>
</feature>
<dbReference type="Proteomes" id="UP001372338">
    <property type="component" value="Unassembled WGS sequence"/>
</dbReference>
<accession>A0AAN9EZV8</accession>
<proteinExistence type="predicted"/>
<protein>
    <submittedName>
        <fullName evidence="2">Uncharacterized protein</fullName>
    </submittedName>
</protein>
<gene>
    <name evidence="2" type="ORF">RIF29_19696</name>
</gene>
<dbReference type="EMBL" id="JAYWIO010000004">
    <property type="protein sequence ID" value="KAK7267032.1"/>
    <property type="molecule type" value="Genomic_DNA"/>
</dbReference>
<organism evidence="2 3">
    <name type="scientific">Crotalaria pallida</name>
    <name type="common">Smooth rattlebox</name>
    <name type="synonym">Crotalaria striata</name>
    <dbReference type="NCBI Taxonomy" id="3830"/>
    <lineage>
        <taxon>Eukaryota</taxon>
        <taxon>Viridiplantae</taxon>
        <taxon>Streptophyta</taxon>
        <taxon>Embryophyta</taxon>
        <taxon>Tracheophyta</taxon>
        <taxon>Spermatophyta</taxon>
        <taxon>Magnoliopsida</taxon>
        <taxon>eudicotyledons</taxon>
        <taxon>Gunneridae</taxon>
        <taxon>Pentapetalae</taxon>
        <taxon>rosids</taxon>
        <taxon>fabids</taxon>
        <taxon>Fabales</taxon>
        <taxon>Fabaceae</taxon>
        <taxon>Papilionoideae</taxon>
        <taxon>50 kb inversion clade</taxon>
        <taxon>genistoids sensu lato</taxon>
        <taxon>core genistoids</taxon>
        <taxon>Crotalarieae</taxon>
        <taxon>Crotalaria</taxon>
    </lineage>
</organism>
<feature type="region of interest" description="Disordered" evidence="1">
    <location>
        <begin position="194"/>
        <end position="248"/>
    </location>
</feature>
<reference evidence="2 3" key="1">
    <citation type="submission" date="2024-01" db="EMBL/GenBank/DDBJ databases">
        <title>The genomes of 5 underutilized Papilionoideae crops provide insights into root nodulation and disease resistanc.</title>
        <authorList>
            <person name="Yuan L."/>
        </authorList>
    </citation>
    <scope>NUCLEOTIDE SEQUENCE [LARGE SCALE GENOMIC DNA]</scope>
    <source>
        <strain evidence="2">ZHUSHIDOU_FW_LH</strain>
        <tissue evidence="2">Leaf</tissue>
    </source>
</reference>
<comment type="caution">
    <text evidence="2">The sequence shown here is derived from an EMBL/GenBank/DDBJ whole genome shotgun (WGS) entry which is preliminary data.</text>
</comment>
<keyword evidence="3" id="KW-1185">Reference proteome</keyword>
<dbReference type="AlphaFoldDB" id="A0AAN9EZV8"/>
<name>A0AAN9EZV8_CROPI</name>
<feature type="region of interest" description="Disordered" evidence="1">
    <location>
        <begin position="51"/>
        <end position="145"/>
    </location>
</feature>